<protein>
    <submittedName>
        <fullName evidence="2">Hypothetical_protein</fullName>
    </submittedName>
</protein>
<reference evidence="1" key="1">
    <citation type="submission" date="2023-06" db="EMBL/GenBank/DDBJ databases">
        <authorList>
            <person name="Kurt Z."/>
        </authorList>
    </citation>
    <scope>NUCLEOTIDE SEQUENCE</scope>
</reference>
<name>A0AA86QLV3_9EUKA</name>
<comment type="caution">
    <text evidence="1">The sequence shown here is derived from an EMBL/GenBank/DDBJ whole genome shotgun (WGS) entry which is preliminary data.</text>
</comment>
<reference evidence="2 3" key="2">
    <citation type="submission" date="2024-07" db="EMBL/GenBank/DDBJ databases">
        <authorList>
            <person name="Akdeniz Z."/>
        </authorList>
    </citation>
    <scope>NUCLEOTIDE SEQUENCE [LARGE SCALE GENOMIC DNA]</scope>
</reference>
<organism evidence="1">
    <name type="scientific">Hexamita inflata</name>
    <dbReference type="NCBI Taxonomy" id="28002"/>
    <lineage>
        <taxon>Eukaryota</taxon>
        <taxon>Metamonada</taxon>
        <taxon>Diplomonadida</taxon>
        <taxon>Hexamitidae</taxon>
        <taxon>Hexamitinae</taxon>
        <taxon>Hexamita</taxon>
    </lineage>
</organism>
<evidence type="ECO:0000313" key="2">
    <source>
        <dbReference type="EMBL" id="CAL6107656.1"/>
    </source>
</evidence>
<dbReference type="EMBL" id="CATOUU010000903">
    <property type="protein sequence ID" value="CAI9958236.1"/>
    <property type="molecule type" value="Genomic_DNA"/>
</dbReference>
<evidence type="ECO:0000313" key="1">
    <source>
        <dbReference type="EMBL" id="CAI9958236.1"/>
    </source>
</evidence>
<accession>A0AA86QLV3</accession>
<dbReference type="AlphaFoldDB" id="A0AA86QLV3"/>
<gene>
    <name evidence="1" type="ORF">HINF_LOCUS45881</name>
    <name evidence="2" type="ORF">HINF_LOCUS74594</name>
</gene>
<dbReference type="Proteomes" id="UP001642409">
    <property type="component" value="Unassembled WGS sequence"/>
</dbReference>
<dbReference type="EMBL" id="CAXDID020000639">
    <property type="protein sequence ID" value="CAL6107656.1"/>
    <property type="molecule type" value="Genomic_DNA"/>
</dbReference>
<sequence length="118" mass="13794">MSYYAPISKKKIIKAQTQKRNQLSPMYDIKEVEEDFEPLSKIIQLMERKDDKYNNCDQSASCEVCWDQSSRNNVSMKRISIVNGSKHIENISIPTIKNETQDQSFDDLYDIFGDVDFK</sequence>
<evidence type="ECO:0000313" key="3">
    <source>
        <dbReference type="Proteomes" id="UP001642409"/>
    </source>
</evidence>
<keyword evidence="3" id="KW-1185">Reference proteome</keyword>
<proteinExistence type="predicted"/>